<dbReference type="Proteomes" id="UP000005222">
    <property type="component" value="Chromosome A"/>
</dbReference>
<dbReference type="PANTHER" id="PTHR10983:SF70">
    <property type="entry name" value="PROTEIN MUM3"/>
    <property type="match status" value="1"/>
</dbReference>
<proteinExistence type="predicted"/>
<sequence length="306" mass="35190">MITDKGQQLNNVKFEVKGDPITSDSAVVISNHQSLADHLVMPYLATNAVHSINDSTESEEAKQATLNKIVLPRINFFSWFRVWNVPSIRVLLNMAKCDENWELDSTLSELIFSRFLKTKVPEWIVLFPEVNIWTEEAAILQKAQSEKFYLPVLKNVLYPRFSSFYNVISVFNNKENYKFVKLYDLTILYKREQKKPRSLGGAIINALTPRLPEEPVETYFQPSLLDIVFSDYPITVQVTVKTKFLNRVPSKRNKTEKWLERLWLEKDKNISQALSSALKQEESIGQELTAVPLSPIKKIPVSGPII</sequence>
<gene>
    <name evidence="1" type="primary">Piso0_000425</name>
    <name evidence="1" type="ORF">GNLVRS01_PISO0A09064g</name>
    <name evidence="2" type="ORF">GNLVRS01_PISO0B09131g</name>
</gene>
<dbReference type="STRING" id="559304.G8YVE6"/>
<evidence type="ECO:0000313" key="3">
    <source>
        <dbReference type="Proteomes" id="UP000005222"/>
    </source>
</evidence>
<protein>
    <submittedName>
        <fullName evidence="1">Piso0_000425 protein</fullName>
    </submittedName>
</protein>
<dbReference type="AlphaFoldDB" id="G8YVE6"/>
<evidence type="ECO:0000313" key="1">
    <source>
        <dbReference type="EMBL" id="CCE72829.1"/>
    </source>
</evidence>
<dbReference type="OMA" id="RSKFSEW"/>
<keyword evidence="3" id="KW-1185">Reference proteome</keyword>
<dbReference type="OrthoDB" id="189226at2759"/>
<dbReference type="GO" id="GO:0005783">
    <property type="term" value="C:endoplasmic reticulum"/>
    <property type="evidence" value="ECO:0007669"/>
    <property type="project" value="TreeGrafter"/>
</dbReference>
<dbReference type="GO" id="GO:0016746">
    <property type="term" value="F:acyltransferase activity"/>
    <property type="evidence" value="ECO:0007669"/>
    <property type="project" value="TreeGrafter"/>
</dbReference>
<dbReference type="EMBL" id="FO082059">
    <property type="protein sequence ID" value="CCE72829.1"/>
    <property type="molecule type" value="Genomic_DNA"/>
</dbReference>
<name>G8YVE6_PICSO</name>
<dbReference type="Proteomes" id="UP000005222">
    <property type="component" value="Chromosome B"/>
</dbReference>
<organism evidence="1 3">
    <name type="scientific">Pichia sorbitophila (strain ATCC MYA-4447 / BCRC 22081 / CBS 7064 / NBRC 10061 / NRRL Y-12695)</name>
    <name type="common">Hybrid yeast</name>
    <dbReference type="NCBI Taxonomy" id="559304"/>
    <lineage>
        <taxon>Eukaryota</taxon>
        <taxon>Fungi</taxon>
        <taxon>Dikarya</taxon>
        <taxon>Ascomycota</taxon>
        <taxon>Saccharomycotina</taxon>
        <taxon>Pichiomycetes</taxon>
        <taxon>Debaryomycetaceae</taxon>
        <taxon>Millerozyma</taxon>
    </lineage>
</organism>
<evidence type="ECO:0000313" key="2">
    <source>
        <dbReference type="EMBL" id="CCE73390.1"/>
    </source>
</evidence>
<dbReference type="PANTHER" id="PTHR10983">
    <property type="entry name" value="1-ACYLGLYCEROL-3-PHOSPHATE ACYLTRANSFERASE-RELATED"/>
    <property type="match status" value="1"/>
</dbReference>
<dbReference type="eggNOG" id="KOG1505">
    <property type="taxonomic scope" value="Eukaryota"/>
</dbReference>
<reference evidence="1" key="1">
    <citation type="submission" date="2011-10" db="EMBL/GenBank/DDBJ databases">
        <authorList>
            <person name="Genoscope - CEA"/>
        </authorList>
    </citation>
    <scope>NUCLEOTIDE SEQUENCE</scope>
    <source>
        <strain evidence="1">CBS 7064</strain>
    </source>
</reference>
<dbReference type="InParanoid" id="G8YVE6"/>
<reference evidence="3" key="2">
    <citation type="journal article" date="2012" name="G3 (Bethesda)">
        <title>Pichia sorbitophila, an interspecies yeast hybrid reveals early steps of genome resolution following polyploidization.</title>
        <authorList>
            <person name="Leh Louis V."/>
            <person name="Despons L."/>
            <person name="Friedrich A."/>
            <person name="Martin T."/>
            <person name="Durrens P."/>
            <person name="Casaregola S."/>
            <person name="Neuveglise C."/>
            <person name="Fairhead C."/>
            <person name="Marck C."/>
            <person name="Cruz J.A."/>
            <person name="Straub M.L."/>
            <person name="Kugler V."/>
            <person name="Sacerdot C."/>
            <person name="Uzunov Z."/>
            <person name="Thierry A."/>
            <person name="Weiss S."/>
            <person name="Bleykasten C."/>
            <person name="De Montigny J."/>
            <person name="Jacques N."/>
            <person name="Jung P."/>
            <person name="Lemaire M."/>
            <person name="Mallet S."/>
            <person name="Morel G."/>
            <person name="Richard G.F."/>
            <person name="Sarkar A."/>
            <person name="Savel G."/>
            <person name="Schacherer J."/>
            <person name="Seret M.L."/>
            <person name="Talla E."/>
            <person name="Samson G."/>
            <person name="Jubin C."/>
            <person name="Poulain J."/>
            <person name="Vacherie B."/>
            <person name="Barbe V."/>
            <person name="Pelletier E."/>
            <person name="Sherman D.J."/>
            <person name="Westhof E."/>
            <person name="Weissenbach J."/>
            <person name="Baret P.V."/>
            <person name="Wincker P."/>
            <person name="Gaillardin C."/>
            <person name="Dujon B."/>
            <person name="Souciet J.L."/>
        </authorList>
    </citation>
    <scope>NUCLEOTIDE SEQUENCE [LARGE SCALE GENOMIC DNA]</scope>
    <source>
        <strain evidence="3">ATCC MYA-4447 / BCRC 22081 / CBS 7064 / NBRC 10061 / NRRL Y-12695</strain>
    </source>
</reference>
<dbReference type="HOGENOM" id="CLU_059043_0_0_1"/>
<dbReference type="EMBL" id="FO082058">
    <property type="protein sequence ID" value="CCE73390.1"/>
    <property type="molecule type" value="Genomic_DNA"/>
</dbReference>
<accession>G8YVE6</accession>
<dbReference type="GO" id="GO:0036149">
    <property type="term" value="P:phosphatidylinositol acyl-chain remodeling"/>
    <property type="evidence" value="ECO:0007669"/>
    <property type="project" value="TreeGrafter"/>
</dbReference>